<evidence type="ECO:0000256" key="4">
    <source>
        <dbReference type="ARBA" id="ARBA00023239"/>
    </source>
</evidence>
<protein>
    <submittedName>
        <fullName evidence="7">Pyridoxal phosphate-dependent transferase</fullName>
    </submittedName>
</protein>
<dbReference type="InterPro" id="IPR015421">
    <property type="entry name" value="PyrdxlP-dep_Trfase_major"/>
</dbReference>
<dbReference type="Gene3D" id="3.40.640.10">
    <property type="entry name" value="Type I PLP-dependent aspartate aminotransferase-like (Major domain)"/>
    <property type="match status" value="1"/>
</dbReference>
<evidence type="ECO:0000256" key="5">
    <source>
        <dbReference type="PIRSR" id="PIRSR017617-1"/>
    </source>
</evidence>
<keyword evidence="8" id="KW-1185">Reference proteome</keyword>
<gene>
    <name evidence="7" type="ORF">L210DRAFT_3474846</name>
</gene>
<keyword evidence="7" id="KW-0808">Transferase</keyword>
<dbReference type="PIRSF" id="PIRSF017617">
    <property type="entry name" value="Thr_aldolase"/>
    <property type="match status" value="1"/>
</dbReference>
<keyword evidence="4" id="KW-0456">Lyase</keyword>
<reference evidence="7" key="2">
    <citation type="journal article" date="2020" name="Nat. Commun.">
        <title>Large-scale genome sequencing of mycorrhizal fungi provides insights into the early evolution of symbiotic traits.</title>
        <authorList>
            <person name="Miyauchi S."/>
            <person name="Kiss E."/>
            <person name="Kuo A."/>
            <person name="Drula E."/>
            <person name="Kohler A."/>
            <person name="Sanchez-Garcia M."/>
            <person name="Morin E."/>
            <person name="Andreopoulos B."/>
            <person name="Barry K.W."/>
            <person name="Bonito G."/>
            <person name="Buee M."/>
            <person name="Carver A."/>
            <person name="Chen C."/>
            <person name="Cichocki N."/>
            <person name="Clum A."/>
            <person name="Culley D."/>
            <person name="Crous P.W."/>
            <person name="Fauchery L."/>
            <person name="Girlanda M."/>
            <person name="Hayes R.D."/>
            <person name="Keri Z."/>
            <person name="LaButti K."/>
            <person name="Lipzen A."/>
            <person name="Lombard V."/>
            <person name="Magnuson J."/>
            <person name="Maillard F."/>
            <person name="Murat C."/>
            <person name="Nolan M."/>
            <person name="Ohm R.A."/>
            <person name="Pangilinan J."/>
            <person name="Pereira M.F."/>
            <person name="Perotto S."/>
            <person name="Peter M."/>
            <person name="Pfister S."/>
            <person name="Riley R."/>
            <person name="Sitrit Y."/>
            <person name="Stielow J.B."/>
            <person name="Szollosi G."/>
            <person name="Zifcakova L."/>
            <person name="Stursova M."/>
            <person name="Spatafora J.W."/>
            <person name="Tedersoo L."/>
            <person name="Vaario L.M."/>
            <person name="Yamada A."/>
            <person name="Yan M."/>
            <person name="Wang P."/>
            <person name="Xu J."/>
            <person name="Bruns T."/>
            <person name="Baldrian P."/>
            <person name="Vilgalys R."/>
            <person name="Dunand C."/>
            <person name="Henrissat B."/>
            <person name="Grigoriev I.V."/>
            <person name="Hibbett D."/>
            <person name="Nagy L.G."/>
            <person name="Martin F.M."/>
        </authorList>
    </citation>
    <scope>NUCLEOTIDE SEQUENCE</scope>
    <source>
        <strain evidence="7">BED1</strain>
    </source>
</reference>
<evidence type="ECO:0000313" key="8">
    <source>
        <dbReference type="Proteomes" id="UP001194468"/>
    </source>
</evidence>
<dbReference type="InterPro" id="IPR023603">
    <property type="entry name" value="Low_specificity_L-TA-like"/>
</dbReference>
<dbReference type="SUPFAM" id="SSF53383">
    <property type="entry name" value="PLP-dependent transferases"/>
    <property type="match status" value="1"/>
</dbReference>
<evidence type="ECO:0000256" key="1">
    <source>
        <dbReference type="ARBA" id="ARBA00001933"/>
    </source>
</evidence>
<evidence type="ECO:0000256" key="2">
    <source>
        <dbReference type="ARBA" id="ARBA00006966"/>
    </source>
</evidence>
<feature type="domain" description="Aromatic amino acid beta-eliminating lyase/threonine aldolase" evidence="6">
    <location>
        <begin position="36"/>
        <end position="314"/>
    </location>
</feature>
<dbReference type="PANTHER" id="PTHR48097:SF9">
    <property type="entry name" value="L-THREONINE ALDOLASE"/>
    <property type="match status" value="1"/>
</dbReference>
<evidence type="ECO:0000259" key="6">
    <source>
        <dbReference type="Pfam" id="PF01212"/>
    </source>
</evidence>
<reference evidence="7" key="1">
    <citation type="submission" date="2019-10" db="EMBL/GenBank/DDBJ databases">
        <authorList>
            <consortium name="DOE Joint Genome Institute"/>
            <person name="Kuo A."/>
            <person name="Miyauchi S."/>
            <person name="Kiss E."/>
            <person name="Drula E."/>
            <person name="Kohler A."/>
            <person name="Sanchez-Garcia M."/>
            <person name="Andreopoulos B."/>
            <person name="Barry K.W."/>
            <person name="Bonito G."/>
            <person name="Buee M."/>
            <person name="Carver A."/>
            <person name="Chen C."/>
            <person name="Cichocki N."/>
            <person name="Clum A."/>
            <person name="Culley D."/>
            <person name="Crous P.W."/>
            <person name="Fauchery L."/>
            <person name="Girlanda M."/>
            <person name="Hayes R."/>
            <person name="Keri Z."/>
            <person name="LaButti K."/>
            <person name="Lipzen A."/>
            <person name="Lombard V."/>
            <person name="Magnuson J."/>
            <person name="Maillard F."/>
            <person name="Morin E."/>
            <person name="Murat C."/>
            <person name="Nolan M."/>
            <person name="Ohm R."/>
            <person name="Pangilinan J."/>
            <person name="Pereira M."/>
            <person name="Perotto S."/>
            <person name="Peter M."/>
            <person name="Riley R."/>
            <person name="Sitrit Y."/>
            <person name="Stielow B."/>
            <person name="Szollosi G."/>
            <person name="Zifcakova L."/>
            <person name="Stursova M."/>
            <person name="Spatafora J.W."/>
            <person name="Tedersoo L."/>
            <person name="Vaario L.-M."/>
            <person name="Yamada A."/>
            <person name="Yan M."/>
            <person name="Wang P."/>
            <person name="Xu J."/>
            <person name="Bruns T."/>
            <person name="Baldrian P."/>
            <person name="Vilgalys R."/>
            <person name="Henrissat B."/>
            <person name="Grigoriev I.V."/>
            <person name="Hibbett D."/>
            <person name="Nagy L.G."/>
            <person name="Martin F.M."/>
        </authorList>
    </citation>
    <scope>NUCLEOTIDE SEQUENCE</scope>
    <source>
        <strain evidence="7">BED1</strain>
    </source>
</reference>
<dbReference type="NCBIfam" id="NF041359">
    <property type="entry name" value="GntG_guanitoxin"/>
    <property type="match status" value="1"/>
</dbReference>
<comment type="similarity">
    <text evidence="2">Belongs to the threonine aldolase family.</text>
</comment>
<evidence type="ECO:0000313" key="7">
    <source>
        <dbReference type="EMBL" id="KAF8446247.1"/>
    </source>
</evidence>
<dbReference type="EMBL" id="WHUW01000005">
    <property type="protein sequence ID" value="KAF8446247.1"/>
    <property type="molecule type" value="Genomic_DNA"/>
</dbReference>
<proteinExistence type="inferred from homology"/>
<dbReference type="PANTHER" id="PTHR48097">
    <property type="entry name" value="L-THREONINE ALDOLASE-RELATED"/>
    <property type="match status" value="1"/>
</dbReference>
<dbReference type="GO" id="GO:0006567">
    <property type="term" value="P:L-threonine catabolic process"/>
    <property type="evidence" value="ECO:0007669"/>
    <property type="project" value="TreeGrafter"/>
</dbReference>
<dbReference type="InterPro" id="IPR015424">
    <property type="entry name" value="PyrdxlP-dep_Trfase"/>
</dbReference>
<dbReference type="FunFam" id="3.40.640.10:FF:000030">
    <property type="entry name" value="Low-specificity L-threonine aldolase"/>
    <property type="match status" value="1"/>
</dbReference>
<dbReference type="InterPro" id="IPR015422">
    <property type="entry name" value="PyrdxlP-dep_Trfase_small"/>
</dbReference>
<keyword evidence="3" id="KW-0663">Pyridoxal phosphate</keyword>
<evidence type="ECO:0000256" key="3">
    <source>
        <dbReference type="ARBA" id="ARBA00022898"/>
    </source>
</evidence>
<dbReference type="GO" id="GO:0008732">
    <property type="term" value="F:L-allo-threonine aldolase activity"/>
    <property type="evidence" value="ECO:0007669"/>
    <property type="project" value="TreeGrafter"/>
</dbReference>
<feature type="modified residue" description="N6-(pyridoxal phosphate)lysine" evidence="5">
    <location>
        <position position="230"/>
    </location>
</feature>
<dbReference type="AlphaFoldDB" id="A0AAD4GIU2"/>
<accession>A0AAD4GIU2</accession>
<comment type="cofactor">
    <cofactor evidence="1">
        <name>pyridoxal 5'-phosphate</name>
        <dbReference type="ChEBI" id="CHEBI:597326"/>
    </cofactor>
</comment>
<organism evidence="7 8">
    <name type="scientific">Boletus edulis BED1</name>
    <dbReference type="NCBI Taxonomy" id="1328754"/>
    <lineage>
        <taxon>Eukaryota</taxon>
        <taxon>Fungi</taxon>
        <taxon>Dikarya</taxon>
        <taxon>Basidiomycota</taxon>
        <taxon>Agaricomycotina</taxon>
        <taxon>Agaricomycetes</taxon>
        <taxon>Agaricomycetidae</taxon>
        <taxon>Boletales</taxon>
        <taxon>Boletineae</taxon>
        <taxon>Boletaceae</taxon>
        <taxon>Boletoideae</taxon>
        <taxon>Boletus</taxon>
    </lineage>
</organism>
<comment type="caution">
    <text evidence="7">The sequence shown here is derived from an EMBL/GenBank/DDBJ whole genome shotgun (WGS) entry which is preliminary data.</text>
</comment>
<dbReference type="GO" id="GO:0005829">
    <property type="term" value="C:cytosol"/>
    <property type="evidence" value="ECO:0007669"/>
    <property type="project" value="TreeGrafter"/>
</dbReference>
<dbReference type="Pfam" id="PF01212">
    <property type="entry name" value="Beta_elim_lyase"/>
    <property type="match status" value="1"/>
</dbReference>
<name>A0AAD4GIU2_BOLED</name>
<dbReference type="InterPro" id="IPR001597">
    <property type="entry name" value="ArAA_b-elim_lyase/Thr_aldolase"/>
</dbReference>
<dbReference type="Proteomes" id="UP001194468">
    <property type="component" value="Unassembled WGS sequence"/>
</dbReference>
<sequence>MDPKLRAIIEQVKVDILTPAQEADNEAQLKEVSRSFFSDTITVPTKAMYEYAVRASVGDAVFREPCTSAFEEHMAQLTGKEAALFVSSGTLSNQLAIRTHLLQPPFSILTDVRGHINSYEAGGAAMHSGAYPIPVTPSNGHHLTLEDIKAKAVLGSDIHFAPTRLICLENTLNGMIFPQNDIINIAKFARENDILMHLDGARLWHAAVETRLPLSELCAPFDSASLCLSKGLGAPIGTCLVGSKVFINKACWFRKAFGGGMRQTGILAASAAYALSHNFPQLPRVHALARRLQRGLEELGVGILCPAETCMVFFDPSTIGVEYGEIERHAAALPEPITLKGSRLVVHIQTTVQAIEEFLWLVSELRDEKVKEGFIPSTSQTFANGMTMNVYGSTT</sequence>
<dbReference type="GO" id="GO:0006545">
    <property type="term" value="P:glycine biosynthetic process"/>
    <property type="evidence" value="ECO:0007669"/>
    <property type="project" value="TreeGrafter"/>
</dbReference>
<dbReference type="Gene3D" id="3.90.1150.10">
    <property type="entry name" value="Aspartate Aminotransferase, domain 1"/>
    <property type="match status" value="1"/>
</dbReference>
<dbReference type="GO" id="GO:0016740">
    <property type="term" value="F:transferase activity"/>
    <property type="evidence" value="ECO:0007669"/>
    <property type="project" value="UniProtKB-KW"/>
</dbReference>